<keyword evidence="3 5" id="KW-0663">Pyridoxal phosphate</keyword>
<evidence type="ECO:0000256" key="5">
    <source>
        <dbReference type="RuleBase" id="RU004516"/>
    </source>
</evidence>
<dbReference type="PANTHER" id="PTHR42743">
    <property type="entry name" value="AMINO-ACID AMINOTRANSFERASE"/>
    <property type="match status" value="1"/>
</dbReference>
<comment type="caution">
    <text evidence="6">The sequence shown here is derived from an EMBL/GenBank/DDBJ whole genome shotgun (WGS) entry which is preliminary data.</text>
</comment>
<dbReference type="AlphaFoldDB" id="A0A1L8CT72"/>
<dbReference type="PROSITE" id="PS00770">
    <property type="entry name" value="AA_TRANSFER_CLASS_4"/>
    <property type="match status" value="1"/>
</dbReference>
<dbReference type="EMBL" id="BDJK01000009">
    <property type="protein sequence ID" value="GAV22130.1"/>
    <property type="molecule type" value="Genomic_DNA"/>
</dbReference>
<evidence type="ECO:0008006" key="8">
    <source>
        <dbReference type="Google" id="ProtNLM"/>
    </source>
</evidence>
<gene>
    <name evidence="6" type="ORF">cpu_06400</name>
</gene>
<dbReference type="Proteomes" id="UP000187485">
    <property type="component" value="Unassembled WGS sequence"/>
</dbReference>
<dbReference type="GO" id="GO:0046394">
    <property type="term" value="P:carboxylic acid biosynthetic process"/>
    <property type="evidence" value="ECO:0007669"/>
    <property type="project" value="UniProtKB-ARBA"/>
</dbReference>
<dbReference type="RefSeq" id="WP_075858587.1">
    <property type="nucleotide sequence ID" value="NZ_BDJK01000009.1"/>
</dbReference>
<evidence type="ECO:0000256" key="4">
    <source>
        <dbReference type="RuleBase" id="RU004106"/>
    </source>
</evidence>
<dbReference type="GO" id="GO:0005829">
    <property type="term" value="C:cytosol"/>
    <property type="evidence" value="ECO:0007669"/>
    <property type="project" value="TreeGrafter"/>
</dbReference>
<dbReference type="InterPro" id="IPR050571">
    <property type="entry name" value="Class-IV_PLP-Dep_Aminotrnsfr"/>
</dbReference>
<comment type="similarity">
    <text evidence="2 4">Belongs to the class-IV pyridoxal-phosphate-dependent aminotransferase family.</text>
</comment>
<proteinExistence type="inferred from homology"/>
<dbReference type="STRING" id="870242.cpu_06400"/>
<comment type="cofactor">
    <cofactor evidence="1 5">
        <name>pyridoxal 5'-phosphate</name>
        <dbReference type="ChEBI" id="CHEBI:597326"/>
    </cofactor>
</comment>
<dbReference type="GO" id="GO:0008652">
    <property type="term" value="P:amino acid biosynthetic process"/>
    <property type="evidence" value="ECO:0007669"/>
    <property type="project" value="UniProtKB-ARBA"/>
</dbReference>
<dbReference type="InterPro" id="IPR018300">
    <property type="entry name" value="Aminotrans_IV_CS"/>
</dbReference>
<evidence type="ECO:0000256" key="1">
    <source>
        <dbReference type="ARBA" id="ARBA00001933"/>
    </source>
</evidence>
<name>A0A1L8CT72_9THEO</name>
<dbReference type="Pfam" id="PF01063">
    <property type="entry name" value="Aminotran_4"/>
    <property type="match status" value="1"/>
</dbReference>
<dbReference type="SUPFAM" id="SSF56752">
    <property type="entry name" value="D-aminoacid aminotransferase-like PLP-dependent enzymes"/>
    <property type="match status" value="1"/>
</dbReference>
<dbReference type="FunFam" id="3.20.10.10:FF:000002">
    <property type="entry name" value="D-alanine aminotransferase"/>
    <property type="match status" value="1"/>
</dbReference>
<evidence type="ECO:0000313" key="6">
    <source>
        <dbReference type="EMBL" id="GAV22130.1"/>
    </source>
</evidence>
<evidence type="ECO:0000313" key="7">
    <source>
        <dbReference type="Proteomes" id="UP000187485"/>
    </source>
</evidence>
<organism evidence="6 7">
    <name type="scientific">Carboxydothermus pertinax</name>
    <dbReference type="NCBI Taxonomy" id="870242"/>
    <lineage>
        <taxon>Bacteria</taxon>
        <taxon>Bacillati</taxon>
        <taxon>Bacillota</taxon>
        <taxon>Clostridia</taxon>
        <taxon>Thermoanaerobacterales</taxon>
        <taxon>Thermoanaerobacteraceae</taxon>
        <taxon>Carboxydothermus</taxon>
    </lineage>
</organism>
<accession>A0A1L8CT72</accession>
<dbReference type="Gene3D" id="3.20.10.10">
    <property type="entry name" value="D-amino Acid Aminotransferase, subunit A, domain 2"/>
    <property type="match status" value="1"/>
</dbReference>
<dbReference type="InterPro" id="IPR036038">
    <property type="entry name" value="Aminotransferase-like"/>
</dbReference>
<reference evidence="7" key="1">
    <citation type="submission" date="2016-12" db="EMBL/GenBank/DDBJ databases">
        <title>Draft Genome Sequences od Carboxydothermus pertinax and islandicus, Hydrogenogenic Carboxydotrophic Bacteria.</title>
        <authorList>
            <person name="Fukuyama Y."/>
            <person name="Ohmae K."/>
            <person name="Yoneda Y."/>
            <person name="Yoshida T."/>
            <person name="Sako Y."/>
        </authorList>
    </citation>
    <scope>NUCLEOTIDE SEQUENCE [LARGE SCALE GENOMIC DNA]</scope>
    <source>
        <strain evidence="7">Ug1</strain>
    </source>
</reference>
<evidence type="ECO:0000256" key="2">
    <source>
        <dbReference type="ARBA" id="ARBA00009320"/>
    </source>
</evidence>
<dbReference type="InterPro" id="IPR043131">
    <property type="entry name" value="BCAT-like_N"/>
</dbReference>
<dbReference type="Gene3D" id="3.30.470.10">
    <property type="match status" value="1"/>
</dbReference>
<sequence>MDKIFINGKVLPREKAAISPFDRGFSYGDGVFETIGVFSGVPFLLEKHLQRMFLGLKLLEIKFPLSREQFISTVFKFLREMKVADGVLKIIVSRGESERGLLPARDLEPTVLMSLSPLPARDFKPIKTAFLSVPVLPPKLVIGQIKTLNQLPQVLAAKECQKKGIVEGIRLTIEGYLAEGSMANLFWVKNGVLKTPEKNLVLPGIARELILQLARIADIPVSEGKYPVEEIYGATEIFFTNSVRGIIPVGQLDQRELHDYSVTKRLWALYEAYLEKYIAENRGEG</sequence>
<dbReference type="CDD" id="cd00449">
    <property type="entry name" value="PLPDE_IV"/>
    <property type="match status" value="1"/>
</dbReference>
<dbReference type="PANTHER" id="PTHR42743:SF11">
    <property type="entry name" value="AMINODEOXYCHORISMATE LYASE"/>
    <property type="match status" value="1"/>
</dbReference>
<dbReference type="InterPro" id="IPR001544">
    <property type="entry name" value="Aminotrans_IV"/>
</dbReference>
<keyword evidence="7" id="KW-1185">Reference proteome</keyword>
<protein>
    <recommendedName>
        <fullName evidence="8">4-amino-4-deoxychorismate lyase</fullName>
    </recommendedName>
</protein>
<dbReference type="GO" id="GO:0003824">
    <property type="term" value="F:catalytic activity"/>
    <property type="evidence" value="ECO:0007669"/>
    <property type="project" value="InterPro"/>
</dbReference>
<dbReference type="InterPro" id="IPR043132">
    <property type="entry name" value="BCAT-like_C"/>
</dbReference>
<evidence type="ECO:0000256" key="3">
    <source>
        <dbReference type="ARBA" id="ARBA00022898"/>
    </source>
</evidence>
<dbReference type="OrthoDB" id="9805628at2"/>